<dbReference type="InterPro" id="IPR054438">
    <property type="entry name" value="Struct_cement_gp24/gp6"/>
</dbReference>
<sequence>MSVTQDTFGQYAGIGFHGQQNTDFPSWISSQHAEGGAIPFGVAVSFGTADHQAVIGGAASADLIGVTVRTQAVENNAAGESVYAEDKAMSVMEKGRMFVTVSDGATRGAPVYVVPATGELVSTVGTNVALTGARFLRSCAAGEVSEIEIK</sequence>
<dbReference type="AlphaFoldDB" id="A0A6M3MBE7"/>
<reference evidence="2" key="1">
    <citation type="submission" date="2020-03" db="EMBL/GenBank/DDBJ databases">
        <title>The deep terrestrial virosphere.</title>
        <authorList>
            <person name="Holmfeldt K."/>
            <person name="Nilsson E."/>
            <person name="Simone D."/>
            <person name="Lopez-Fernandez M."/>
            <person name="Wu X."/>
            <person name="de Brujin I."/>
            <person name="Lundin D."/>
            <person name="Andersson A."/>
            <person name="Bertilsson S."/>
            <person name="Dopson M."/>
        </authorList>
    </citation>
    <scope>NUCLEOTIDE SEQUENCE</scope>
    <source>
        <strain evidence="1">MM171A00157</strain>
        <strain evidence="2">MM171B00143</strain>
    </source>
</reference>
<gene>
    <name evidence="1" type="ORF">MM171A00157_0023</name>
    <name evidence="2" type="ORF">MM171B00143_0058</name>
</gene>
<dbReference type="EMBL" id="MT143702">
    <property type="protein sequence ID" value="QJB00854.1"/>
    <property type="molecule type" value="Genomic_DNA"/>
</dbReference>
<protein>
    <submittedName>
        <fullName evidence="2">Uncharacterized protein</fullName>
    </submittedName>
</protein>
<dbReference type="Pfam" id="PF22758">
    <property type="entry name" value="Phage_cement"/>
    <property type="match status" value="1"/>
</dbReference>
<organism evidence="2">
    <name type="scientific">viral metagenome</name>
    <dbReference type="NCBI Taxonomy" id="1070528"/>
    <lineage>
        <taxon>unclassified sequences</taxon>
        <taxon>metagenomes</taxon>
        <taxon>organismal metagenomes</taxon>
    </lineage>
</organism>
<name>A0A6M3MBE7_9ZZZZ</name>
<dbReference type="EMBL" id="MT143894">
    <property type="protein sequence ID" value="QJB05087.1"/>
    <property type="molecule type" value="Genomic_DNA"/>
</dbReference>
<evidence type="ECO:0000313" key="2">
    <source>
        <dbReference type="EMBL" id="QJB05087.1"/>
    </source>
</evidence>
<proteinExistence type="predicted"/>
<evidence type="ECO:0000313" key="1">
    <source>
        <dbReference type="EMBL" id="QJB00854.1"/>
    </source>
</evidence>
<accession>A0A6M3MBE7</accession>